<protein>
    <submittedName>
        <fullName evidence="3">ABC1 family protein</fullName>
    </submittedName>
</protein>
<reference evidence="3 4" key="1">
    <citation type="submission" date="2018-07" db="EMBL/GenBank/DDBJ databases">
        <title>Genomic Encyclopedia of Type Strains, Phase IV (KMG-IV): sequencing the most valuable type-strain genomes for metagenomic binning, comparative biology and taxonomic classification.</title>
        <authorList>
            <person name="Goeker M."/>
        </authorList>
    </citation>
    <scope>NUCLEOTIDE SEQUENCE [LARGE SCALE GENOMIC DNA]</scope>
    <source>
        <strain evidence="3 4">DSM 44952</strain>
    </source>
</reference>
<gene>
    <name evidence="3" type="ORF">DFR68_102223</name>
</gene>
<dbReference type="RefSeq" id="WP_068015738.1">
    <property type="nucleotide sequence ID" value="NZ_QQAZ01000002.1"/>
</dbReference>
<evidence type="ECO:0000259" key="2">
    <source>
        <dbReference type="Pfam" id="PF03109"/>
    </source>
</evidence>
<evidence type="ECO:0000313" key="4">
    <source>
        <dbReference type="Proteomes" id="UP000255355"/>
    </source>
</evidence>
<sequence length="464" mass="51584">MAKDVAVSRAKRGAQLGKLIAGQAVRGAGLTLAVVRDTDEEHLARTERALASAAEDIVTVLGSMKGLAMKAGQLLSMFDVLGVFADERLPPGQRERFQHKLAELYDQSAQVPFAQMRAVIERDYDRSLDEVFAEFDETPLGAASIGQVYRARLHDGRAVAVKVQYPGIDVAIRADIKNLALVMRLLRGVAPALADNAILRELTAHFAEEIDYRTEAANHALMVEMFDDHPFIRIPAVETELCTARVLVTELVAGLRFPEIAALPDAERDRVGEILMRFYLGTMLRERCFTGDPHPGNILLADDGKVVFLDFGLIKRMDEAAVAFELDAVRAAAEYRAADLRAFFVDYGLLEQDSPATAEQCLRLIHEVSGWLLVDAEIRVAEDAAANAVLAFVDPRRGYFESWRSEYAPAEHAFARRVEYGTLALLGKLRAGGNWHRIGREWTYGEPPRTELGVLEQDWLTRRR</sequence>
<dbReference type="InterPro" id="IPR034646">
    <property type="entry name" value="ADCK3_dom"/>
</dbReference>
<comment type="caution">
    <text evidence="3">The sequence shown here is derived from an EMBL/GenBank/DDBJ whole genome shotgun (WGS) entry which is preliminary data.</text>
</comment>
<dbReference type="InterPro" id="IPR011009">
    <property type="entry name" value="Kinase-like_dom_sf"/>
</dbReference>
<evidence type="ECO:0000256" key="1">
    <source>
        <dbReference type="ARBA" id="ARBA00009670"/>
    </source>
</evidence>
<proteinExistence type="inferred from homology"/>
<dbReference type="InterPro" id="IPR004147">
    <property type="entry name" value="ABC1_dom"/>
</dbReference>
<dbReference type="Pfam" id="PF03109">
    <property type="entry name" value="ABC1"/>
    <property type="match status" value="1"/>
</dbReference>
<dbReference type="InterPro" id="IPR050154">
    <property type="entry name" value="UbiB_kinase"/>
</dbReference>
<comment type="similarity">
    <text evidence="1">Belongs to the protein kinase superfamily. ADCK protein kinase family.</text>
</comment>
<dbReference type="Proteomes" id="UP000255355">
    <property type="component" value="Unassembled WGS sequence"/>
</dbReference>
<dbReference type="PANTHER" id="PTHR10566">
    <property type="entry name" value="CHAPERONE-ACTIVITY OF BC1 COMPLEX CABC1 -RELATED"/>
    <property type="match status" value="1"/>
</dbReference>
<dbReference type="CDD" id="cd13970">
    <property type="entry name" value="ABC1_ADCK3"/>
    <property type="match status" value="1"/>
</dbReference>
<evidence type="ECO:0000313" key="3">
    <source>
        <dbReference type="EMBL" id="RDI54099.1"/>
    </source>
</evidence>
<dbReference type="OrthoDB" id="9795390at2"/>
<name>A0A370HAZ2_9NOCA</name>
<keyword evidence="4" id="KW-1185">Reference proteome</keyword>
<dbReference type="AlphaFoldDB" id="A0A370HAZ2"/>
<dbReference type="PANTHER" id="PTHR10566:SF113">
    <property type="entry name" value="PROTEIN ACTIVITY OF BC1 COMPLEX KINASE 7, CHLOROPLASTIC"/>
    <property type="match status" value="1"/>
</dbReference>
<dbReference type="STRING" id="1210089.GCA_001613165_01572"/>
<accession>A0A370HAZ2</accession>
<organism evidence="3 4">
    <name type="scientific">Nocardia mexicana</name>
    <dbReference type="NCBI Taxonomy" id="279262"/>
    <lineage>
        <taxon>Bacteria</taxon>
        <taxon>Bacillati</taxon>
        <taxon>Actinomycetota</taxon>
        <taxon>Actinomycetes</taxon>
        <taxon>Mycobacteriales</taxon>
        <taxon>Nocardiaceae</taxon>
        <taxon>Nocardia</taxon>
    </lineage>
</organism>
<feature type="domain" description="ABC1 atypical kinase-like" evidence="2">
    <location>
        <begin position="104"/>
        <end position="323"/>
    </location>
</feature>
<dbReference type="SUPFAM" id="SSF56112">
    <property type="entry name" value="Protein kinase-like (PK-like)"/>
    <property type="match status" value="1"/>
</dbReference>
<dbReference type="EMBL" id="QQAZ01000002">
    <property type="protein sequence ID" value="RDI54099.1"/>
    <property type="molecule type" value="Genomic_DNA"/>
</dbReference>